<dbReference type="RefSeq" id="WP_189398539.1">
    <property type="nucleotide sequence ID" value="NZ_BMXA01000001.1"/>
</dbReference>
<reference evidence="14" key="1">
    <citation type="journal article" date="2014" name="Int. J. Syst. Evol. Microbiol.">
        <title>Complete genome sequence of Corynebacterium casei LMG S-19264T (=DSM 44701T), isolated from a smear-ripened cheese.</title>
        <authorList>
            <consortium name="US DOE Joint Genome Institute (JGI-PGF)"/>
            <person name="Walter F."/>
            <person name="Albersmeier A."/>
            <person name="Kalinowski J."/>
            <person name="Ruckert C."/>
        </authorList>
    </citation>
    <scope>NUCLEOTIDE SEQUENCE</scope>
    <source>
        <strain evidence="14">KCTC 12711</strain>
    </source>
</reference>
<evidence type="ECO:0000313" key="14">
    <source>
        <dbReference type="EMBL" id="GHA00323.1"/>
    </source>
</evidence>
<evidence type="ECO:0000256" key="6">
    <source>
        <dbReference type="ARBA" id="ARBA00023077"/>
    </source>
</evidence>
<keyword evidence="5 10" id="KW-0812">Transmembrane</keyword>
<reference evidence="14" key="2">
    <citation type="submission" date="2020-09" db="EMBL/GenBank/DDBJ databases">
        <authorList>
            <person name="Sun Q."/>
            <person name="Kim S."/>
        </authorList>
    </citation>
    <scope>NUCLEOTIDE SEQUENCE</scope>
    <source>
        <strain evidence="14">KCTC 12711</strain>
    </source>
</reference>
<feature type="domain" description="TonB-dependent receptor-like beta-barrel" evidence="12">
    <location>
        <begin position="269"/>
        <end position="745"/>
    </location>
</feature>
<dbReference type="CDD" id="cd01347">
    <property type="entry name" value="ligand_gated_channel"/>
    <property type="match status" value="1"/>
</dbReference>
<accession>A0A918RJE7</accession>
<dbReference type="InterPro" id="IPR037066">
    <property type="entry name" value="Plug_dom_sf"/>
</dbReference>
<dbReference type="NCBIfam" id="TIGR01783">
    <property type="entry name" value="TonB-siderophor"/>
    <property type="match status" value="1"/>
</dbReference>
<organism evidence="14 15">
    <name type="scientific">Arenicella chitinivorans</name>
    <dbReference type="NCBI Taxonomy" id="1329800"/>
    <lineage>
        <taxon>Bacteria</taxon>
        <taxon>Pseudomonadati</taxon>
        <taxon>Pseudomonadota</taxon>
        <taxon>Gammaproteobacteria</taxon>
        <taxon>Arenicellales</taxon>
        <taxon>Arenicellaceae</taxon>
        <taxon>Arenicella</taxon>
    </lineage>
</organism>
<keyword evidence="7 10" id="KW-0472">Membrane</keyword>
<keyword evidence="4 10" id="KW-1134">Transmembrane beta strand</keyword>
<protein>
    <submittedName>
        <fullName evidence="14">Iron transport outer membrane receptor</fullName>
    </submittedName>
</protein>
<evidence type="ECO:0000256" key="8">
    <source>
        <dbReference type="ARBA" id="ARBA00023170"/>
    </source>
</evidence>
<name>A0A918RJE7_9GAMM</name>
<dbReference type="Gene3D" id="2.40.170.20">
    <property type="entry name" value="TonB-dependent receptor, beta-barrel domain"/>
    <property type="match status" value="1"/>
</dbReference>
<dbReference type="GO" id="GO:0009279">
    <property type="term" value="C:cell outer membrane"/>
    <property type="evidence" value="ECO:0007669"/>
    <property type="project" value="UniProtKB-SubCell"/>
</dbReference>
<evidence type="ECO:0000256" key="3">
    <source>
        <dbReference type="ARBA" id="ARBA00022448"/>
    </source>
</evidence>
<comment type="similarity">
    <text evidence="2 10 11">Belongs to the TonB-dependent receptor family.</text>
</comment>
<evidence type="ECO:0000256" key="10">
    <source>
        <dbReference type="PROSITE-ProRule" id="PRU01360"/>
    </source>
</evidence>
<dbReference type="InterPro" id="IPR000531">
    <property type="entry name" value="Beta-barrel_TonB"/>
</dbReference>
<dbReference type="InterPro" id="IPR012910">
    <property type="entry name" value="Plug_dom"/>
</dbReference>
<dbReference type="Proteomes" id="UP000614811">
    <property type="component" value="Unassembled WGS sequence"/>
</dbReference>
<evidence type="ECO:0000256" key="5">
    <source>
        <dbReference type="ARBA" id="ARBA00022692"/>
    </source>
</evidence>
<dbReference type="PROSITE" id="PS52016">
    <property type="entry name" value="TONB_DEPENDENT_REC_3"/>
    <property type="match status" value="1"/>
</dbReference>
<dbReference type="InterPro" id="IPR010105">
    <property type="entry name" value="TonB_sidphr_rcpt"/>
</dbReference>
<dbReference type="PANTHER" id="PTHR32552">
    <property type="entry name" value="FERRICHROME IRON RECEPTOR-RELATED"/>
    <property type="match status" value="1"/>
</dbReference>
<evidence type="ECO:0000256" key="2">
    <source>
        <dbReference type="ARBA" id="ARBA00009810"/>
    </source>
</evidence>
<keyword evidence="3 10" id="KW-0813">Transport</keyword>
<evidence type="ECO:0000256" key="7">
    <source>
        <dbReference type="ARBA" id="ARBA00023136"/>
    </source>
</evidence>
<keyword evidence="9 10" id="KW-0998">Cell outer membrane</keyword>
<dbReference type="GO" id="GO:0015891">
    <property type="term" value="P:siderophore transport"/>
    <property type="evidence" value="ECO:0007669"/>
    <property type="project" value="InterPro"/>
</dbReference>
<dbReference type="PANTHER" id="PTHR32552:SF83">
    <property type="entry name" value="BLR3904 PROTEIN"/>
    <property type="match status" value="1"/>
</dbReference>
<gene>
    <name evidence="14" type="ORF">GCM10008090_06310</name>
</gene>
<dbReference type="InterPro" id="IPR039426">
    <property type="entry name" value="TonB-dep_rcpt-like"/>
</dbReference>
<dbReference type="AlphaFoldDB" id="A0A918RJE7"/>
<evidence type="ECO:0000313" key="15">
    <source>
        <dbReference type="Proteomes" id="UP000614811"/>
    </source>
</evidence>
<dbReference type="InterPro" id="IPR036942">
    <property type="entry name" value="Beta-barrel_TonB_sf"/>
</dbReference>
<feature type="domain" description="TonB-dependent receptor plug" evidence="13">
    <location>
        <begin position="93"/>
        <end position="192"/>
    </location>
</feature>
<comment type="subcellular location">
    <subcellularLocation>
        <location evidence="1 10">Cell outer membrane</location>
        <topology evidence="1 10">Multi-pass membrane protein</topology>
    </subcellularLocation>
</comment>
<evidence type="ECO:0000256" key="1">
    <source>
        <dbReference type="ARBA" id="ARBA00004571"/>
    </source>
</evidence>
<dbReference type="GO" id="GO:0038023">
    <property type="term" value="F:signaling receptor activity"/>
    <property type="evidence" value="ECO:0007669"/>
    <property type="project" value="InterPro"/>
</dbReference>
<evidence type="ECO:0000256" key="11">
    <source>
        <dbReference type="RuleBase" id="RU003357"/>
    </source>
</evidence>
<evidence type="ECO:0000259" key="13">
    <source>
        <dbReference type="Pfam" id="PF07715"/>
    </source>
</evidence>
<keyword evidence="15" id="KW-1185">Reference proteome</keyword>
<keyword evidence="8 14" id="KW-0675">Receptor</keyword>
<comment type="caution">
    <text evidence="14">The sequence shown here is derived from an EMBL/GenBank/DDBJ whole genome shotgun (WGS) entry which is preliminary data.</text>
</comment>
<dbReference type="SUPFAM" id="SSF56935">
    <property type="entry name" value="Porins"/>
    <property type="match status" value="1"/>
</dbReference>
<dbReference type="GO" id="GO:0015344">
    <property type="term" value="F:siderophore uptake transmembrane transporter activity"/>
    <property type="evidence" value="ECO:0007669"/>
    <property type="project" value="TreeGrafter"/>
</dbReference>
<dbReference type="Pfam" id="PF00593">
    <property type="entry name" value="TonB_dep_Rec_b-barrel"/>
    <property type="match status" value="1"/>
</dbReference>
<evidence type="ECO:0000256" key="9">
    <source>
        <dbReference type="ARBA" id="ARBA00023237"/>
    </source>
</evidence>
<dbReference type="EMBL" id="BMXA01000001">
    <property type="protein sequence ID" value="GHA00323.1"/>
    <property type="molecule type" value="Genomic_DNA"/>
</dbReference>
<dbReference type="Pfam" id="PF07715">
    <property type="entry name" value="Plug"/>
    <property type="match status" value="1"/>
</dbReference>
<evidence type="ECO:0000256" key="4">
    <source>
        <dbReference type="ARBA" id="ARBA00022452"/>
    </source>
</evidence>
<dbReference type="Gene3D" id="2.170.130.10">
    <property type="entry name" value="TonB-dependent receptor, plug domain"/>
    <property type="match status" value="1"/>
</dbReference>
<evidence type="ECO:0000259" key="12">
    <source>
        <dbReference type="Pfam" id="PF00593"/>
    </source>
</evidence>
<proteinExistence type="inferred from homology"/>
<keyword evidence="6 11" id="KW-0798">TonB box</keyword>
<sequence length="777" mass="83829">MSLKSGYKVETGAVIPSSLRYSRTASPSLSTLALGVSAALLGSPVMAQSADDEPMVLDTLQIEERAIDTNPYTEPGAPYKANVSGDQRRVNPIADTPATISVLTQTQIKESGKSDLREVLAAQPGVTLGTGENGNAFGDRYIVRGHEARSDVFVDGLRDPGMTTRESFATEQVEITKGPSSTFAGRGSSGGAINSITKQASSEYNFNHVEAALGSDDYRRVTLDSNNRFSDSFAVRANVLHTYEDVPNRAPASRERNGVALSALWHASERVNLTADYYYLEAQDAPDLGTYIVSGGEPVDDLPVYLQQQDFLESDVETFTLRLDTEINAQLNFANATRFGTTDNGYVVTGARGTNRDESDLLAPGAATIGLSTHQGWQEVEYFVNQSNLYLDTQIADMNHQFVFSLEYSDMSVVNGVFNVENTGATNCITGGRRGANPNYCIVDPSGATVANIDSLMGRQITRGGFDSDYNIDTISVAVMDTIELSDRWSVFLGLRLDSFDYQNNVVGGGATEPTTYEYSDELWNGHVGAVYNVSEQGNIYLTYSSATNINGGESDVGGNCGYGGICGGIETIALSEPEQVSNLELGTKWELLDGKLLATASVFQITKDDIMEGEDYSVVGTLNTGKNRVQGVEFSVVGNLTDRLSTQFGVSTMDSEVLASVDPDNIGKRLSNFADDSVFMQLKYQASPKFAVGGSITYSSELFSGQPDAAASETYKVPGYTVVDMFASYAFSDTISARVNIGNLTDEDYYLASYRSGAFTYIGDARRADLSVKFEF</sequence>